<dbReference type="Gene3D" id="3.30.830.10">
    <property type="entry name" value="Metalloenzyme, LuxS/M16 peptidase-like"/>
    <property type="match status" value="1"/>
</dbReference>
<dbReference type="InterPro" id="IPR050361">
    <property type="entry name" value="MPP/UQCRC_Complex"/>
</dbReference>
<dbReference type="Proteomes" id="UP000770661">
    <property type="component" value="Unassembled WGS sequence"/>
</dbReference>
<dbReference type="OrthoDB" id="277191at2759"/>
<evidence type="ECO:0000313" key="3">
    <source>
        <dbReference type="EMBL" id="KAG0714224.1"/>
    </source>
</evidence>
<keyword evidence="4" id="KW-1185">Reference proteome</keyword>
<protein>
    <submittedName>
        <fullName evidence="3">Mitochondrial-processing peptidase subunit alpha</fullName>
    </submittedName>
</protein>
<name>A0A8J4XY52_CHIOP</name>
<dbReference type="PANTHER" id="PTHR11851:SF49">
    <property type="entry name" value="MITOCHONDRIAL-PROCESSING PEPTIDASE SUBUNIT ALPHA"/>
    <property type="match status" value="1"/>
</dbReference>
<dbReference type="GO" id="GO:0046872">
    <property type="term" value="F:metal ion binding"/>
    <property type="evidence" value="ECO:0007669"/>
    <property type="project" value="InterPro"/>
</dbReference>
<dbReference type="AlphaFoldDB" id="A0A8J4XY52"/>
<dbReference type="SUPFAM" id="SSF63411">
    <property type="entry name" value="LuxS/MPP-like metallohydrolase"/>
    <property type="match status" value="1"/>
</dbReference>
<dbReference type="GO" id="GO:0005739">
    <property type="term" value="C:mitochondrion"/>
    <property type="evidence" value="ECO:0007669"/>
    <property type="project" value="TreeGrafter"/>
</dbReference>
<evidence type="ECO:0000313" key="4">
    <source>
        <dbReference type="Proteomes" id="UP000770661"/>
    </source>
</evidence>
<dbReference type="InterPro" id="IPR036397">
    <property type="entry name" value="RNaseH_sf"/>
</dbReference>
<evidence type="ECO:0000259" key="2">
    <source>
        <dbReference type="PROSITE" id="PS50879"/>
    </source>
</evidence>
<dbReference type="PANTHER" id="PTHR11851">
    <property type="entry name" value="METALLOPROTEASE"/>
    <property type="match status" value="1"/>
</dbReference>
<organism evidence="3 4">
    <name type="scientific">Chionoecetes opilio</name>
    <name type="common">Atlantic snow crab</name>
    <name type="synonym">Cancer opilio</name>
    <dbReference type="NCBI Taxonomy" id="41210"/>
    <lineage>
        <taxon>Eukaryota</taxon>
        <taxon>Metazoa</taxon>
        <taxon>Ecdysozoa</taxon>
        <taxon>Arthropoda</taxon>
        <taxon>Crustacea</taxon>
        <taxon>Multicrustacea</taxon>
        <taxon>Malacostraca</taxon>
        <taxon>Eumalacostraca</taxon>
        <taxon>Eucarida</taxon>
        <taxon>Decapoda</taxon>
        <taxon>Pleocyemata</taxon>
        <taxon>Brachyura</taxon>
        <taxon>Eubrachyura</taxon>
        <taxon>Majoidea</taxon>
        <taxon>Majidae</taxon>
        <taxon>Chionoecetes</taxon>
    </lineage>
</organism>
<evidence type="ECO:0000256" key="1">
    <source>
        <dbReference type="ARBA" id="ARBA00007261"/>
    </source>
</evidence>
<dbReference type="PROSITE" id="PS50879">
    <property type="entry name" value="RNASE_H_1"/>
    <property type="match status" value="1"/>
</dbReference>
<comment type="caution">
    <text evidence="3">The sequence shown here is derived from an EMBL/GenBank/DDBJ whole genome shotgun (WGS) entry which is preliminary data.</text>
</comment>
<accession>A0A8J4XY52</accession>
<dbReference type="SUPFAM" id="SSF53098">
    <property type="entry name" value="Ribonuclease H-like"/>
    <property type="match status" value="1"/>
</dbReference>
<dbReference type="Pfam" id="PF00675">
    <property type="entry name" value="Peptidase_M16"/>
    <property type="match status" value="1"/>
</dbReference>
<gene>
    <name evidence="3" type="primary">PMPCA_3</name>
    <name evidence="3" type="ORF">GWK47_014500</name>
</gene>
<dbReference type="GO" id="GO:0006627">
    <property type="term" value="P:protein processing involved in protein targeting to mitochondrion"/>
    <property type="evidence" value="ECO:0007669"/>
    <property type="project" value="TreeGrafter"/>
</dbReference>
<dbReference type="GO" id="GO:0004523">
    <property type="term" value="F:RNA-DNA hybrid ribonuclease activity"/>
    <property type="evidence" value="ECO:0007669"/>
    <property type="project" value="InterPro"/>
</dbReference>
<comment type="similarity">
    <text evidence="1">Belongs to the peptidase M16 family.</text>
</comment>
<dbReference type="InterPro" id="IPR002156">
    <property type="entry name" value="RNaseH_domain"/>
</dbReference>
<reference evidence="3" key="1">
    <citation type="submission" date="2020-07" db="EMBL/GenBank/DDBJ databases">
        <title>The High-quality genome of the commercially important snow crab, Chionoecetes opilio.</title>
        <authorList>
            <person name="Jeong J.-H."/>
            <person name="Ryu S."/>
        </authorList>
    </citation>
    <scope>NUCLEOTIDE SEQUENCE</scope>
    <source>
        <strain evidence="3">MADBK_172401_WGS</strain>
        <tissue evidence="3">Digestive gland</tissue>
    </source>
</reference>
<dbReference type="GO" id="GO:0003676">
    <property type="term" value="F:nucleic acid binding"/>
    <property type="evidence" value="ECO:0007669"/>
    <property type="project" value="InterPro"/>
</dbReference>
<dbReference type="Gene3D" id="3.30.420.10">
    <property type="entry name" value="Ribonuclease H-like superfamily/Ribonuclease H"/>
    <property type="match status" value="1"/>
</dbReference>
<sequence length="301" mass="32691">MFASRVTHSGLRSGSNAIVRFCSGGEAGSHAKPLITKVPLSEPVAWLPKPIYASSSGISNETKVTTLENGLRVASEPKFGNFCTVGVAIDSGSRFEVACPSGISHFLEKLAYGNTQNMSREHIMGTFEKLGGICDCQSSRDTLIYATSVEARGMPEAVQILSEVILRPQLQPEEITDARMSVTFDLEDLQLRPEKDFLLTEMIHALGKAVVYTDSLSSLHLLLSCHPRSSTSLIHTIQRALHLTNEGWEIVFQWVPSHAGIPGNEVADSAARMALTDVNTTPFPLPLSAAKRLISRVCRST</sequence>
<proteinExistence type="inferred from homology"/>
<feature type="domain" description="RNase H type-1" evidence="2">
    <location>
        <begin position="139"/>
        <end position="276"/>
    </location>
</feature>
<dbReference type="InterPro" id="IPR011249">
    <property type="entry name" value="Metalloenz_LuxS/M16"/>
</dbReference>
<dbReference type="InterPro" id="IPR012337">
    <property type="entry name" value="RNaseH-like_sf"/>
</dbReference>
<dbReference type="InterPro" id="IPR011765">
    <property type="entry name" value="Pept_M16_N"/>
</dbReference>
<dbReference type="EMBL" id="JACEEZ010020709">
    <property type="protein sequence ID" value="KAG0714224.1"/>
    <property type="molecule type" value="Genomic_DNA"/>
</dbReference>